<dbReference type="RefSeq" id="WP_118941924.1">
    <property type="nucleotide sequence ID" value="NZ_CP032125.1"/>
</dbReference>
<dbReference type="PANTHER" id="PTHR41247:SF1">
    <property type="entry name" value="HTH-TYPE TRANSCRIPTIONAL REPRESSOR YCNK"/>
    <property type="match status" value="1"/>
</dbReference>
<reference evidence="2 3" key="1">
    <citation type="submission" date="2018-09" db="EMBL/GenBank/DDBJ databases">
        <title>Profundibacter amoris BAR1 gen. nov., sp. nov., a new member of the Roseobacter clade isolated at Lokis Castle Vent Field on the Arctic Mid-Oceanic Ridge.</title>
        <authorList>
            <person name="Le Moine Bauer S."/>
            <person name="Sjoeberg A.G."/>
            <person name="L'Haridon S."/>
            <person name="Stokke R."/>
            <person name="Roalkvam I."/>
            <person name="Steen I.H."/>
            <person name="Dahle H."/>
        </authorList>
    </citation>
    <scope>NUCLEOTIDE SEQUENCE [LARGE SCALE GENOMIC DNA]</scope>
    <source>
        <strain evidence="2 3">BAR1</strain>
    </source>
</reference>
<dbReference type="KEGG" id="pamo:BAR1_04540"/>
<evidence type="ECO:0000313" key="2">
    <source>
        <dbReference type="EMBL" id="AXX97266.1"/>
    </source>
</evidence>
<gene>
    <name evidence="2" type="ORF">BAR1_04540</name>
</gene>
<keyword evidence="1" id="KW-0732">Signal</keyword>
<dbReference type="Proteomes" id="UP000261704">
    <property type="component" value="Chromosome"/>
</dbReference>
<name>A0A347UEI8_9RHOB</name>
<dbReference type="SUPFAM" id="SSF160387">
    <property type="entry name" value="NosL/MerB-like"/>
    <property type="match status" value="1"/>
</dbReference>
<feature type="chain" id="PRO_5016915495" evidence="1">
    <location>
        <begin position="27"/>
        <end position="204"/>
    </location>
</feature>
<dbReference type="Pfam" id="PF05573">
    <property type="entry name" value="NosL"/>
    <property type="match status" value="1"/>
</dbReference>
<accession>A0A347UEI8</accession>
<feature type="signal peptide" evidence="1">
    <location>
        <begin position="1"/>
        <end position="26"/>
    </location>
</feature>
<dbReference type="EMBL" id="CP032125">
    <property type="protein sequence ID" value="AXX97266.1"/>
    <property type="molecule type" value="Genomic_DNA"/>
</dbReference>
<keyword evidence="3" id="KW-1185">Reference proteome</keyword>
<protein>
    <submittedName>
        <fullName evidence="2">Twin-arginine translocation pathway signal protein</fullName>
    </submittedName>
</protein>
<dbReference type="AlphaFoldDB" id="A0A347UEI8"/>
<proteinExistence type="predicted"/>
<evidence type="ECO:0000256" key="1">
    <source>
        <dbReference type="SAM" id="SignalP"/>
    </source>
</evidence>
<dbReference type="PANTHER" id="PTHR41247">
    <property type="entry name" value="HTH-TYPE TRANSCRIPTIONAL REPRESSOR YCNK"/>
    <property type="match status" value="1"/>
</dbReference>
<dbReference type="InterPro" id="IPR008719">
    <property type="entry name" value="N2O_reductase_NosL"/>
</dbReference>
<evidence type="ECO:0000313" key="3">
    <source>
        <dbReference type="Proteomes" id="UP000261704"/>
    </source>
</evidence>
<sequence>MERRNFLMGTTSMLAGGLVVASSASAEMKMVPPWVWTAEHGLTGHLVTDPDPSTDDLAKFKRCAYCGMSTTQWSHTRHVVQYEDDKSEATCSIRCLTISLSLNLDRNPKNIWVGDAGADSEIKPLVKVEDAQYILQPGKMGTMTANRKWAFADKAKAKATGAQLINFEEALVAAYKDQAMDTIMIRKRRAEKRAHMAQKMQDGN</sequence>
<dbReference type="OrthoDB" id="8564097at2"/>
<organism evidence="2 3">
    <name type="scientific">Profundibacter amoris</name>
    <dbReference type="NCBI Taxonomy" id="2171755"/>
    <lineage>
        <taxon>Bacteria</taxon>
        <taxon>Pseudomonadati</taxon>
        <taxon>Pseudomonadota</taxon>
        <taxon>Alphaproteobacteria</taxon>
        <taxon>Rhodobacterales</taxon>
        <taxon>Paracoccaceae</taxon>
        <taxon>Profundibacter</taxon>
    </lineage>
</organism>